<keyword evidence="2" id="KW-1185">Reference proteome</keyword>
<evidence type="ECO:0000313" key="1">
    <source>
        <dbReference type="EMBL" id="MFE8698762.1"/>
    </source>
</evidence>
<organism evidence="1 2">
    <name type="scientific">Cytobacillus mangrovibacter</name>
    <dbReference type="NCBI Taxonomy" id="3299024"/>
    <lineage>
        <taxon>Bacteria</taxon>
        <taxon>Bacillati</taxon>
        <taxon>Bacillota</taxon>
        <taxon>Bacilli</taxon>
        <taxon>Bacillales</taxon>
        <taxon>Bacillaceae</taxon>
        <taxon>Cytobacillus</taxon>
    </lineage>
</organism>
<name>A0ABW6K7P5_9BACI</name>
<protein>
    <submittedName>
        <fullName evidence="1">Uncharacterized protein</fullName>
    </submittedName>
</protein>
<dbReference type="Proteomes" id="UP001601058">
    <property type="component" value="Unassembled WGS sequence"/>
</dbReference>
<reference evidence="1 2" key="1">
    <citation type="submission" date="2024-08" db="EMBL/GenBank/DDBJ databases">
        <title>Two novel Cytobacillus novel species.</title>
        <authorList>
            <person name="Liu G."/>
        </authorList>
    </citation>
    <scope>NUCLEOTIDE SEQUENCE [LARGE SCALE GENOMIC DNA]</scope>
    <source>
        <strain evidence="1 2">FJAT-53684</strain>
    </source>
</reference>
<evidence type="ECO:0000313" key="2">
    <source>
        <dbReference type="Proteomes" id="UP001601058"/>
    </source>
</evidence>
<comment type="caution">
    <text evidence="1">The sequence shown here is derived from an EMBL/GenBank/DDBJ whole genome shotgun (WGS) entry which is preliminary data.</text>
</comment>
<sequence>MDNEGNEYDKKGMTELFERSMKEIKLSDEEFYLISDDWLRGKMIVLIKDKIIGKVTGYTE</sequence>
<gene>
    <name evidence="1" type="ORF">ACFYKT_20975</name>
</gene>
<dbReference type="EMBL" id="JBIACJ010000020">
    <property type="protein sequence ID" value="MFE8698762.1"/>
    <property type="molecule type" value="Genomic_DNA"/>
</dbReference>
<proteinExistence type="predicted"/>
<dbReference type="RefSeq" id="WP_389223702.1">
    <property type="nucleotide sequence ID" value="NZ_JBIACJ010000020.1"/>
</dbReference>
<accession>A0ABW6K7P5</accession>